<comment type="similarity">
    <text evidence="2">Belongs to the universal ribosomal protein uS8 family.</text>
</comment>
<evidence type="ECO:0000256" key="5">
    <source>
        <dbReference type="ARBA" id="ARBA00022787"/>
    </source>
</evidence>
<dbReference type="Gene3D" id="3.30.1370.30">
    <property type="match status" value="1"/>
</dbReference>
<sequence length="681" mass="75675">MATTTTTSASTTSSLYDQVYLLLIAFLSRYLYSYSLLLGAISSNAPVEVYDLRPDLRDPNVVPLNFTNSINLAVSERGINAMRQANQPDLLNSVMETTIPMRGRMIHGQHPSGALYEQPQDYDIQGRTIFAIDRTGLNTRLLDALESMPNVKLFFNHKLTGADFRACKAWFEDRSGGLLPSGRPREVEKSFDLMIGADGAHSAVRYHMMKFTRMNYSHEYIDTLWCQFNIAPLEPVNGAGQESRHPRFRISPNHLHIWPGKEFMFIAIPSDDGSFTCTLFMPGEPFAELERNPSNLPAFFDTHFPGVTSLIPAEDLIKSFTANPHLPLISLKCMPYHYSSTGVIVGDAAHAMVPFYGQGMNAGLEDVRILFGIFDKHATMGESNDPDYPTGDKELAASLQRARALAEYSAVRAPDAHAINDLALKNYEEMRASVLSKRYRLRKFLEEFMSVHFPSFGWQTKYSRVSFSNERYSEIVRRMWLFDVAHFEMWLLPAIPAIRSLSNSSLSFAAAAAEMPSILNIAHMCSHLQNASKAKLGITSVASTKYNLHLALALHRAGFFSAVYRAGASPPPTLEQMASQPPEVVTTANVAGMRLWLGLKYWGGKPVLARASMVSTPSRLMTAQIRELDRLAKGFPTKFKGGVVQGLNVGECLFVATSRGVLEAREALDKKVGGLLMCRVS</sequence>
<dbReference type="GO" id="GO:0019805">
    <property type="term" value="P:quinolinate biosynthetic process"/>
    <property type="evidence" value="ECO:0007669"/>
    <property type="project" value="UniProtKB-UniRule"/>
</dbReference>
<keyword evidence="9 14" id="KW-0560">Oxidoreductase</keyword>
<dbReference type="GO" id="GO:1990904">
    <property type="term" value="C:ribonucleoprotein complex"/>
    <property type="evidence" value="ECO:0007669"/>
    <property type="project" value="UniProtKB-KW"/>
</dbReference>
<evidence type="ECO:0000256" key="6">
    <source>
        <dbReference type="ARBA" id="ARBA00022827"/>
    </source>
</evidence>
<dbReference type="InterPro" id="IPR035987">
    <property type="entry name" value="Ribosomal_uS8_sf"/>
</dbReference>
<evidence type="ECO:0000256" key="7">
    <source>
        <dbReference type="ARBA" id="ARBA00022857"/>
    </source>
</evidence>
<evidence type="ECO:0000256" key="12">
    <source>
        <dbReference type="ARBA" id="ARBA00023274"/>
    </source>
</evidence>
<evidence type="ECO:0000259" key="15">
    <source>
        <dbReference type="Pfam" id="PF01494"/>
    </source>
</evidence>
<organism evidence="16 17">
    <name type="scientific">Escovopsis weberi</name>
    <dbReference type="NCBI Taxonomy" id="150374"/>
    <lineage>
        <taxon>Eukaryota</taxon>
        <taxon>Fungi</taxon>
        <taxon>Dikarya</taxon>
        <taxon>Ascomycota</taxon>
        <taxon>Pezizomycotina</taxon>
        <taxon>Sordariomycetes</taxon>
        <taxon>Hypocreomycetidae</taxon>
        <taxon>Hypocreales</taxon>
        <taxon>Hypocreaceae</taxon>
        <taxon>Escovopsis</taxon>
    </lineage>
</organism>
<dbReference type="GO" id="GO:0006412">
    <property type="term" value="P:translation"/>
    <property type="evidence" value="ECO:0007669"/>
    <property type="project" value="InterPro"/>
</dbReference>
<dbReference type="OrthoDB" id="10053569at2759"/>
<evidence type="ECO:0000256" key="1">
    <source>
        <dbReference type="ARBA" id="ARBA00001974"/>
    </source>
</evidence>
<dbReference type="UniPathway" id="UPA00253">
    <property type="reaction ID" value="UER00328"/>
</dbReference>
<evidence type="ECO:0000256" key="8">
    <source>
        <dbReference type="ARBA" id="ARBA00022980"/>
    </source>
</evidence>
<dbReference type="GO" id="GO:0034354">
    <property type="term" value="P:'de novo' NAD+ biosynthetic process from L-tryptophan"/>
    <property type="evidence" value="ECO:0007669"/>
    <property type="project" value="UniProtKB-UniRule"/>
</dbReference>
<feature type="domain" description="FAD-binding" evidence="15">
    <location>
        <begin position="344"/>
        <end position="371"/>
    </location>
</feature>
<dbReference type="Pfam" id="PF00410">
    <property type="entry name" value="Ribosomal_S8"/>
    <property type="match status" value="1"/>
</dbReference>
<dbReference type="GO" id="GO:0003735">
    <property type="term" value="F:structural constituent of ribosome"/>
    <property type="evidence" value="ECO:0007669"/>
    <property type="project" value="InterPro"/>
</dbReference>
<gene>
    <name evidence="14" type="primary">BNA4</name>
    <name evidence="16" type="ORF">ESCO_006647</name>
</gene>
<evidence type="ECO:0000256" key="4">
    <source>
        <dbReference type="ARBA" id="ARBA00022642"/>
    </source>
</evidence>
<dbReference type="GO" id="GO:0004502">
    <property type="term" value="F:kynurenine 3-monooxygenase activity"/>
    <property type="evidence" value="ECO:0007669"/>
    <property type="project" value="UniProtKB-UniRule"/>
</dbReference>
<dbReference type="Gene3D" id="3.30.1490.10">
    <property type="match status" value="1"/>
</dbReference>
<dbReference type="GO" id="GO:0043420">
    <property type="term" value="P:anthranilate metabolic process"/>
    <property type="evidence" value="ECO:0007669"/>
    <property type="project" value="UniProtKB-UniRule"/>
</dbReference>
<dbReference type="InterPro" id="IPR000630">
    <property type="entry name" value="Ribosomal_uS8"/>
</dbReference>
<dbReference type="InterPro" id="IPR002938">
    <property type="entry name" value="FAD-bd"/>
</dbReference>
<keyword evidence="7 14" id="KW-0521">NADP</keyword>
<dbReference type="GO" id="GO:0071949">
    <property type="term" value="F:FAD binding"/>
    <property type="evidence" value="ECO:0007669"/>
    <property type="project" value="InterPro"/>
</dbReference>
<comment type="function">
    <text evidence="14">Catalyzes the hydroxylation of L-kynurenine (L-Kyn) to form 3-hydroxy-L-kynurenine (L-3OHKyn). Required for synthesis of quinolinic acid.</text>
</comment>
<keyword evidence="4 14" id="KW-0662">Pyridine nucleotide biosynthesis</keyword>
<evidence type="ECO:0000256" key="9">
    <source>
        <dbReference type="ARBA" id="ARBA00023002"/>
    </source>
</evidence>
<dbReference type="Pfam" id="PF01494">
    <property type="entry name" value="FAD_binding_3"/>
    <property type="match status" value="1"/>
</dbReference>
<dbReference type="EC" id="1.14.13.9" evidence="14"/>
<dbReference type="Proteomes" id="UP000053831">
    <property type="component" value="Unassembled WGS sequence"/>
</dbReference>
<keyword evidence="17" id="KW-1185">Reference proteome</keyword>
<proteinExistence type="inferred from homology"/>
<name>A0A0M9VXP4_ESCWE</name>
<comment type="cofactor">
    <cofactor evidence="1 14">
        <name>FAD</name>
        <dbReference type="ChEBI" id="CHEBI:57692"/>
    </cofactor>
</comment>
<dbReference type="GO" id="GO:0005741">
    <property type="term" value="C:mitochondrial outer membrane"/>
    <property type="evidence" value="ECO:0007669"/>
    <property type="project" value="UniProtKB-SubCell"/>
</dbReference>
<comment type="similarity">
    <text evidence="14">Belongs to the aromatic-ring hydroxylase family. KMO subfamily.</text>
</comment>
<evidence type="ECO:0000313" key="16">
    <source>
        <dbReference type="EMBL" id="KOS23423.1"/>
    </source>
</evidence>
<evidence type="ECO:0000256" key="14">
    <source>
        <dbReference type="HAMAP-Rule" id="MF_03018"/>
    </source>
</evidence>
<accession>A0A0M9VXP4</accession>
<dbReference type="STRING" id="150374.A0A0M9VXP4"/>
<dbReference type="PANTHER" id="PTHR46028">
    <property type="entry name" value="KYNURENINE 3-MONOOXYGENASE"/>
    <property type="match status" value="1"/>
</dbReference>
<evidence type="ECO:0000256" key="3">
    <source>
        <dbReference type="ARBA" id="ARBA00022630"/>
    </source>
</evidence>
<keyword evidence="3 14" id="KW-0285">Flavoprotein</keyword>
<reference evidence="16 17" key="1">
    <citation type="submission" date="2015-07" db="EMBL/GenBank/DDBJ databases">
        <title>The genome of the fungus Escovopsis weberi, a specialized disease agent of ant agriculture.</title>
        <authorList>
            <person name="de Man T.J."/>
            <person name="Stajich J.E."/>
            <person name="Kubicek C.P."/>
            <person name="Chenthamara K."/>
            <person name="Atanasova L."/>
            <person name="Druzhinina I.S."/>
            <person name="Birnbaum S."/>
            <person name="Barribeau S.M."/>
            <person name="Teiling C."/>
            <person name="Suen G."/>
            <person name="Currie C."/>
            <person name="Gerardo N.M."/>
        </authorList>
    </citation>
    <scope>NUCLEOTIDE SEQUENCE [LARGE SCALE GENOMIC DNA]</scope>
</reference>
<keyword evidence="8" id="KW-0689">Ribosomal protein</keyword>
<dbReference type="InterPro" id="IPR027545">
    <property type="entry name" value="Kynurenine_monooxygenase"/>
</dbReference>
<evidence type="ECO:0000256" key="11">
    <source>
        <dbReference type="ARBA" id="ARBA00023128"/>
    </source>
</evidence>
<dbReference type="HAMAP" id="MF_01971">
    <property type="entry name" value="Kynurenine_monooxygenase"/>
    <property type="match status" value="1"/>
</dbReference>
<dbReference type="GO" id="GO:0070189">
    <property type="term" value="P:kynurenine metabolic process"/>
    <property type="evidence" value="ECO:0007669"/>
    <property type="project" value="TreeGrafter"/>
</dbReference>
<dbReference type="PANTHER" id="PTHR46028:SF2">
    <property type="entry name" value="KYNURENINE 3-MONOOXYGENASE"/>
    <property type="match status" value="1"/>
</dbReference>
<keyword evidence="10 14" id="KW-0503">Monooxygenase</keyword>
<evidence type="ECO:0000256" key="10">
    <source>
        <dbReference type="ARBA" id="ARBA00023033"/>
    </source>
</evidence>
<dbReference type="SUPFAM" id="SSF51905">
    <property type="entry name" value="FAD/NAD(P)-binding domain"/>
    <property type="match status" value="1"/>
</dbReference>
<keyword evidence="14" id="KW-0472">Membrane</keyword>
<comment type="subcellular location">
    <subcellularLocation>
        <location evidence="14">Mitochondrion outer membrane</location>
    </subcellularLocation>
</comment>
<keyword evidence="11 14" id="KW-0496">Mitochondrion</keyword>
<keyword evidence="5 14" id="KW-1000">Mitochondrion outer membrane</keyword>
<dbReference type="GO" id="GO:0006569">
    <property type="term" value="P:L-tryptophan catabolic process"/>
    <property type="evidence" value="ECO:0007669"/>
    <property type="project" value="UniProtKB-UniRule"/>
</dbReference>
<evidence type="ECO:0000256" key="2">
    <source>
        <dbReference type="ARBA" id="ARBA00006471"/>
    </source>
</evidence>
<dbReference type="AlphaFoldDB" id="A0A0M9VXP4"/>
<comment type="catalytic activity">
    <reaction evidence="13 14">
        <text>L-kynurenine + NADPH + O2 + H(+) = 3-hydroxy-L-kynurenine + NADP(+) + H2O</text>
        <dbReference type="Rhea" id="RHEA:20545"/>
        <dbReference type="ChEBI" id="CHEBI:15377"/>
        <dbReference type="ChEBI" id="CHEBI:15378"/>
        <dbReference type="ChEBI" id="CHEBI:15379"/>
        <dbReference type="ChEBI" id="CHEBI:57783"/>
        <dbReference type="ChEBI" id="CHEBI:57959"/>
        <dbReference type="ChEBI" id="CHEBI:58125"/>
        <dbReference type="ChEBI" id="CHEBI:58349"/>
        <dbReference type="EC" id="1.14.13.9"/>
    </reaction>
</comment>
<evidence type="ECO:0000256" key="13">
    <source>
        <dbReference type="ARBA" id="ARBA00047818"/>
    </source>
</evidence>
<comment type="pathway">
    <text evidence="14">Cofactor biosynthesis; NAD(+) biosynthesis; quinolinate from L-kynurenine: step 1/3.</text>
</comment>
<dbReference type="FunFam" id="3.50.50.60:FF:000129">
    <property type="entry name" value="Kynurenine 3-monooxygenase"/>
    <property type="match status" value="1"/>
</dbReference>
<evidence type="ECO:0000313" key="17">
    <source>
        <dbReference type="Proteomes" id="UP000053831"/>
    </source>
</evidence>
<dbReference type="InterPro" id="IPR036188">
    <property type="entry name" value="FAD/NAD-bd_sf"/>
</dbReference>
<keyword evidence="12" id="KW-0687">Ribonucleoprotein</keyword>
<dbReference type="EMBL" id="LGSR01000001">
    <property type="protein sequence ID" value="KOS23423.1"/>
    <property type="molecule type" value="Genomic_DNA"/>
</dbReference>
<protein>
    <recommendedName>
        <fullName evidence="14">Kynurenine 3-monooxygenase</fullName>
        <ecNumber evidence="14">1.14.13.9</ecNumber>
    </recommendedName>
    <alternativeName>
        <fullName evidence="14">Biosynthesis of nicotinic acid protein 4</fullName>
    </alternativeName>
    <alternativeName>
        <fullName evidence="14">Kynurenine 3-hydroxylase</fullName>
    </alternativeName>
</protein>
<dbReference type="Gene3D" id="3.50.50.60">
    <property type="entry name" value="FAD/NAD(P)-binding domain"/>
    <property type="match status" value="1"/>
</dbReference>
<comment type="caution">
    <text evidence="16">The sequence shown here is derived from an EMBL/GenBank/DDBJ whole genome shotgun (WGS) entry which is preliminary data.</text>
</comment>
<keyword evidence="6 14" id="KW-0274">FAD</keyword>
<dbReference type="FunFam" id="3.30.1370.30:FF:000006">
    <property type="entry name" value="40S ribosomal protein S8"/>
    <property type="match status" value="1"/>
</dbReference>
<dbReference type="GO" id="GO:0005840">
    <property type="term" value="C:ribosome"/>
    <property type="evidence" value="ECO:0007669"/>
    <property type="project" value="UniProtKB-KW"/>
</dbReference>
<dbReference type="SUPFAM" id="SSF56047">
    <property type="entry name" value="Ribosomal protein S8"/>
    <property type="match status" value="1"/>
</dbReference>
<dbReference type="PRINTS" id="PR00420">
    <property type="entry name" value="RNGMNOXGNASE"/>
</dbReference>